<dbReference type="PANTHER" id="PTHR30273">
    <property type="entry name" value="PERIPLASMIC SIGNAL SENSOR AND SIGMA FACTOR ACTIVATOR FECR-RELATED"/>
    <property type="match status" value="1"/>
</dbReference>
<evidence type="ECO:0000259" key="3">
    <source>
        <dbReference type="Pfam" id="PF16344"/>
    </source>
</evidence>
<accession>A0AAE3SF89</accession>
<reference evidence="4" key="1">
    <citation type="submission" date="2022-10" db="EMBL/GenBank/DDBJ databases">
        <authorList>
            <person name="Yu W.X."/>
        </authorList>
    </citation>
    <scope>NUCLEOTIDE SEQUENCE</scope>
    <source>
        <strain evidence="4">AAT</strain>
    </source>
</reference>
<proteinExistence type="predicted"/>
<name>A0AAE3SF89_9BACT</name>
<feature type="domain" description="FecR protein" evidence="2">
    <location>
        <begin position="175"/>
        <end position="270"/>
    </location>
</feature>
<keyword evidence="1" id="KW-0472">Membrane</keyword>
<dbReference type="FunFam" id="2.60.120.1440:FF:000001">
    <property type="entry name" value="Putative anti-sigma factor"/>
    <property type="match status" value="1"/>
</dbReference>
<protein>
    <submittedName>
        <fullName evidence="4">FecR domain-containing protein</fullName>
    </submittedName>
</protein>
<feature type="domain" description="Protein FecR C-terminal" evidence="3">
    <location>
        <begin position="315"/>
        <end position="381"/>
    </location>
</feature>
<keyword evidence="1" id="KW-0812">Transmembrane</keyword>
<dbReference type="Proteomes" id="UP001209229">
    <property type="component" value="Unassembled WGS sequence"/>
</dbReference>
<dbReference type="InterPro" id="IPR006860">
    <property type="entry name" value="FecR"/>
</dbReference>
<dbReference type="Gene3D" id="2.60.120.1440">
    <property type="match status" value="1"/>
</dbReference>
<dbReference type="Pfam" id="PF04773">
    <property type="entry name" value="FecR"/>
    <property type="match status" value="1"/>
</dbReference>
<dbReference type="Pfam" id="PF16344">
    <property type="entry name" value="FecR_C"/>
    <property type="match status" value="1"/>
</dbReference>
<evidence type="ECO:0000313" key="4">
    <source>
        <dbReference type="EMBL" id="MCW3786812.1"/>
    </source>
</evidence>
<organism evidence="4 5">
    <name type="scientific">Plebeiibacterium sediminum</name>
    <dbReference type="NCBI Taxonomy" id="2992112"/>
    <lineage>
        <taxon>Bacteria</taxon>
        <taxon>Pseudomonadati</taxon>
        <taxon>Bacteroidota</taxon>
        <taxon>Bacteroidia</taxon>
        <taxon>Marinilabiliales</taxon>
        <taxon>Marinilabiliaceae</taxon>
        <taxon>Plebeiibacterium</taxon>
    </lineage>
</organism>
<gene>
    <name evidence="4" type="ORF">OM075_10055</name>
</gene>
<dbReference type="InterPro" id="IPR032508">
    <property type="entry name" value="FecR_C"/>
</dbReference>
<dbReference type="InterPro" id="IPR012373">
    <property type="entry name" value="Ferrdict_sens_TM"/>
</dbReference>
<dbReference type="AlphaFoldDB" id="A0AAE3SF89"/>
<sequence>MVIDEIINKYLNKEPLSNEELSILNEWKVKSSDNDNLLHHLEFLSNEKNLTRRLQKELDDTYYATRKKLENRKSKQRRMMFYRMAAASVLLVIAISSVLFLGRNVGPDNYQGNIQPGSNQAILELADGRKIELSPKVKNVVKEKDALINIDKGMVSYKETKIEEPNLEDSLVYNTIVIPRKGEYKIVLSDGTTIWLNAESKLKYPQKFKGNERRVFLQGEAYFEVTHNKKMPFIVETEAQELTVLGTKFNILAFPEESTVQSTLVSGSVKINVKESDKKVLLIPGQQAIVDKESQMLKVNSVDVTEIIAWKEGFFSLENVTMEEFLNRLSRWYDVKFVYNDDKAKELAFKGSVPRYDNLISVLDMLQAISPVEFKYQKEEIEVTMKN</sequence>
<dbReference type="EMBL" id="JAPDPJ010000019">
    <property type="protein sequence ID" value="MCW3786812.1"/>
    <property type="molecule type" value="Genomic_DNA"/>
</dbReference>
<evidence type="ECO:0000259" key="2">
    <source>
        <dbReference type="Pfam" id="PF04773"/>
    </source>
</evidence>
<comment type="caution">
    <text evidence="4">The sequence shown here is derived from an EMBL/GenBank/DDBJ whole genome shotgun (WGS) entry which is preliminary data.</text>
</comment>
<dbReference type="GO" id="GO:0016989">
    <property type="term" value="F:sigma factor antagonist activity"/>
    <property type="evidence" value="ECO:0007669"/>
    <property type="project" value="TreeGrafter"/>
</dbReference>
<keyword evidence="1" id="KW-1133">Transmembrane helix</keyword>
<evidence type="ECO:0000313" key="5">
    <source>
        <dbReference type="Proteomes" id="UP001209229"/>
    </source>
</evidence>
<feature type="transmembrane region" description="Helical" evidence="1">
    <location>
        <begin position="81"/>
        <end position="101"/>
    </location>
</feature>
<keyword evidence="5" id="KW-1185">Reference proteome</keyword>
<dbReference type="PANTHER" id="PTHR30273:SF2">
    <property type="entry name" value="PROTEIN FECR"/>
    <property type="match status" value="1"/>
</dbReference>
<dbReference type="Gene3D" id="3.55.50.30">
    <property type="match status" value="1"/>
</dbReference>
<evidence type="ECO:0000256" key="1">
    <source>
        <dbReference type="SAM" id="Phobius"/>
    </source>
</evidence>
<dbReference type="RefSeq" id="WP_301190377.1">
    <property type="nucleotide sequence ID" value="NZ_JAPDPJ010000019.1"/>
</dbReference>